<dbReference type="SMART" id="SM00886">
    <property type="entry name" value="Dabb"/>
    <property type="match status" value="1"/>
</dbReference>
<feature type="domain" description="Stress-response A/B barrel" evidence="1">
    <location>
        <begin position="2"/>
        <end position="98"/>
    </location>
</feature>
<dbReference type="PANTHER" id="PTHR37832">
    <property type="entry name" value="BLL2683 PROTEIN"/>
    <property type="match status" value="1"/>
</dbReference>
<name>A0A430HTQ9_9BURK</name>
<reference evidence="2 3" key="1">
    <citation type="submission" date="2018-12" db="EMBL/GenBank/DDBJ databases">
        <authorList>
            <person name="Yang E."/>
        </authorList>
    </citation>
    <scope>NUCLEOTIDE SEQUENCE [LARGE SCALE GENOMIC DNA]</scope>
    <source>
        <strain evidence="2 3">SOD</strain>
    </source>
</reference>
<evidence type="ECO:0000313" key="3">
    <source>
        <dbReference type="Proteomes" id="UP000278085"/>
    </source>
</evidence>
<evidence type="ECO:0000313" key="2">
    <source>
        <dbReference type="EMBL" id="RSZ60951.1"/>
    </source>
</evidence>
<dbReference type="PANTHER" id="PTHR37832:SF1">
    <property type="entry name" value="STRESS-RESPONSE A_B BARREL DOMAIN-CONTAINING PROTEIN"/>
    <property type="match status" value="1"/>
</dbReference>
<dbReference type="Gene3D" id="3.30.70.100">
    <property type="match status" value="1"/>
</dbReference>
<dbReference type="OrthoDB" id="9808130at2"/>
<dbReference type="SUPFAM" id="SSF54909">
    <property type="entry name" value="Dimeric alpha+beta barrel"/>
    <property type="match status" value="1"/>
</dbReference>
<sequence length="100" mass="11356">MIKHIVMWKLKDFAEGADRATNARKMKEQLEACRNIVPGMFAFDVALAQPGLEATYDVVLYSEFADQEALKAYAGHPTHHALKPFFGAIREARQCMDYHI</sequence>
<dbReference type="Proteomes" id="UP000278085">
    <property type="component" value="Unassembled WGS sequence"/>
</dbReference>
<dbReference type="EMBL" id="RXLQ01000001">
    <property type="protein sequence ID" value="RSZ60951.1"/>
    <property type="molecule type" value="Genomic_DNA"/>
</dbReference>
<dbReference type="AlphaFoldDB" id="A0A430HTQ9"/>
<evidence type="ECO:0000259" key="1">
    <source>
        <dbReference type="PROSITE" id="PS51502"/>
    </source>
</evidence>
<protein>
    <submittedName>
        <fullName evidence="2">Dabb family protein</fullName>
    </submittedName>
</protein>
<gene>
    <name evidence="2" type="ORF">EJB06_02090</name>
</gene>
<accession>A0A430HTQ9</accession>
<proteinExistence type="predicted"/>
<keyword evidence="3" id="KW-1185">Reference proteome</keyword>
<dbReference type="InterPro" id="IPR013097">
    <property type="entry name" value="Dabb"/>
</dbReference>
<dbReference type="RefSeq" id="WP_126072335.1">
    <property type="nucleotide sequence ID" value="NZ_CP051166.1"/>
</dbReference>
<comment type="caution">
    <text evidence="2">The sequence shown here is derived from an EMBL/GenBank/DDBJ whole genome shotgun (WGS) entry which is preliminary data.</text>
</comment>
<dbReference type="InterPro" id="IPR011008">
    <property type="entry name" value="Dimeric_a/b-barrel"/>
</dbReference>
<organism evidence="2 3">
    <name type="scientific">Massilia atriviolacea</name>
    <dbReference type="NCBI Taxonomy" id="2495579"/>
    <lineage>
        <taxon>Bacteria</taxon>
        <taxon>Pseudomonadati</taxon>
        <taxon>Pseudomonadota</taxon>
        <taxon>Betaproteobacteria</taxon>
        <taxon>Burkholderiales</taxon>
        <taxon>Oxalobacteraceae</taxon>
        <taxon>Telluria group</taxon>
        <taxon>Massilia</taxon>
    </lineage>
</organism>
<dbReference type="PROSITE" id="PS51502">
    <property type="entry name" value="S_R_A_B_BARREL"/>
    <property type="match status" value="1"/>
</dbReference>
<dbReference type="Pfam" id="PF07876">
    <property type="entry name" value="Dabb"/>
    <property type="match status" value="1"/>
</dbReference>